<feature type="transmembrane region" description="Helical" evidence="8">
    <location>
        <begin position="114"/>
        <end position="135"/>
    </location>
</feature>
<gene>
    <name evidence="9" type="ORF">SAMN05414137_10233</name>
</gene>
<keyword evidence="5 8" id="KW-1133">Transmembrane helix</keyword>
<dbReference type="AlphaFoldDB" id="A0A1H7H3W6"/>
<dbReference type="STRING" id="235985.SAMN05414137_10233"/>
<dbReference type="GO" id="GO:0005886">
    <property type="term" value="C:plasma membrane"/>
    <property type="evidence" value="ECO:0007669"/>
    <property type="project" value="UniProtKB-SubCell"/>
</dbReference>
<keyword evidence="3" id="KW-1003">Cell membrane</keyword>
<dbReference type="PANTHER" id="PTHR23513:SF9">
    <property type="entry name" value="ENTEROBACTIN EXPORTER ENTS"/>
    <property type="match status" value="1"/>
</dbReference>
<dbReference type="Pfam" id="PF07690">
    <property type="entry name" value="MFS_1"/>
    <property type="match status" value="1"/>
</dbReference>
<sequence>MPRHARTTPPTRATGSTERRRPRAEQRQDQPRRPWLLDCYLLRSTDALAGAVLAYAVPLIVLQLTGSAALTGTAFGIEWLPRILAILGAGPLIDRYTPQTSAFTAAVLRTAATAATLLALVLGAGAPAVLAYAVIGGILTQAGTLATESLTSEASRKAGPDGHKVQATATAIDQVAQLVGPVLAGLLLWCSPVILLTAVAGLCAITALQALLLAEAHPRPRLRLVTDEPAPSLPRQLAAGTRTVARTPALALLITGLASGNLVSGVLLVATPILTQQRFHHLAEASTGIWTASALASLAVVALARRTIAHNGLFRTGAVAAACASTAALAAGAAPTFPLYAAAVTAMMAAEGALAVVLRTGRARLIPAAGFSSTLAATIAMTTLPLPVAGTLVAAVSPNDLQLVVIASAIFQAVVAAACFTGLARHRAVLDAIPSTTSADAAQPARAAASGTRKAA</sequence>
<feature type="compositionally biased region" description="Basic and acidic residues" evidence="7">
    <location>
        <begin position="17"/>
        <end position="30"/>
    </location>
</feature>
<feature type="transmembrane region" description="Helical" evidence="8">
    <location>
        <begin position="186"/>
        <end position="214"/>
    </location>
</feature>
<feature type="transmembrane region" description="Helical" evidence="8">
    <location>
        <begin position="287"/>
        <end position="305"/>
    </location>
</feature>
<dbReference type="EMBL" id="FOAZ01000002">
    <property type="protein sequence ID" value="SEK43972.1"/>
    <property type="molecule type" value="Genomic_DNA"/>
</dbReference>
<keyword evidence="4 8" id="KW-0812">Transmembrane</keyword>
<dbReference type="PANTHER" id="PTHR23513">
    <property type="entry name" value="INTEGRAL MEMBRANE EFFLUX PROTEIN-RELATED"/>
    <property type="match status" value="1"/>
</dbReference>
<feature type="transmembrane region" description="Helical" evidence="8">
    <location>
        <begin position="312"/>
        <end position="333"/>
    </location>
</feature>
<accession>A0A1H7H3W6</accession>
<keyword evidence="10" id="KW-1185">Reference proteome</keyword>
<dbReference type="Proteomes" id="UP000183015">
    <property type="component" value="Unassembled WGS sequence"/>
</dbReference>
<evidence type="ECO:0000256" key="2">
    <source>
        <dbReference type="ARBA" id="ARBA00022448"/>
    </source>
</evidence>
<evidence type="ECO:0000256" key="3">
    <source>
        <dbReference type="ARBA" id="ARBA00022475"/>
    </source>
</evidence>
<dbReference type="eggNOG" id="COG2814">
    <property type="taxonomic scope" value="Bacteria"/>
</dbReference>
<dbReference type="RefSeq" id="WP_052438728.1">
    <property type="nucleotide sequence ID" value="NZ_BBPN01000014.1"/>
</dbReference>
<dbReference type="Gene3D" id="1.20.1250.20">
    <property type="entry name" value="MFS general substrate transporter like domains"/>
    <property type="match status" value="1"/>
</dbReference>
<evidence type="ECO:0000256" key="6">
    <source>
        <dbReference type="ARBA" id="ARBA00023136"/>
    </source>
</evidence>
<proteinExistence type="predicted"/>
<evidence type="ECO:0000313" key="9">
    <source>
        <dbReference type="EMBL" id="SEK43972.1"/>
    </source>
</evidence>
<comment type="subcellular location">
    <subcellularLocation>
        <location evidence="1">Cell inner membrane</location>
        <topology evidence="1">Multi-pass membrane protein</topology>
    </subcellularLocation>
</comment>
<evidence type="ECO:0000256" key="1">
    <source>
        <dbReference type="ARBA" id="ARBA00004429"/>
    </source>
</evidence>
<name>A0A1H7H3W6_STRJI</name>
<dbReference type="InterPro" id="IPR036259">
    <property type="entry name" value="MFS_trans_sf"/>
</dbReference>
<dbReference type="GO" id="GO:0022857">
    <property type="term" value="F:transmembrane transporter activity"/>
    <property type="evidence" value="ECO:0007669"/>
    <property type="project" value="InterPro"/>
</dbReference>
<keyword evidence="6 8" id="KW-0472">Membrane</keyword>
<feature type="region of interest" description="Disordered" evidence="7">
    <location>
        <begin position="1"/>
        <end position="30"/>
    </location>
</feature>
<protein>
    <submittedName>
        <fullName evidence="9">Major Facilitator Superfamily protein</fullName>
    </submittedName>
</protein>
<feature type="transmembrane region" description="Helical" evidence="8">
    <location>
        <begin position="401"/>
        <end position="424"/>
    </location>
</feature>
<dbReference type="SUPFAM" id="SSF103473">
    <property type="entry name" value="MFS general substrate transporter"/>
    <property type="match status" value="1"/>
</dbReference>
<dbReference type="OrthoDB" id="4328268at2"/>
<evidence type="ECO:0000256" key="7">
    <source>
        <dbReference type="SAM" id="MobiDB-lite"/>
    </source>
</evidence>
<feature type="transmembrane region" description="Helical" evidence="8">
    <location>
        <begin position="365"/>
        <end position="389"/>
    </location>
</feature>
<feature type="transmembrane region" description="Helical" evidence="8">
    <location>
        <begin position="250"/>
        <end position="275"/>
    </location>
</feature>
<evidence type="ECO:0000313" key="10">
    <source>
        <dbReference type="Proteomes" id="UP000183015"/>
    </source>
</evidence>
<evidence type="ECO:0000256" key="5">
    <source>
        <dbReference type="ARBA" id="ARBA00022989"/>
    </source>
</evidence>
<feature type="transmembrane region" description="Helical" evidence="8">
    <location>
        <begin position="339"/>
        <end position="358"/>
    </location>
</feature>
<organism evidence="9 10">
    <name type="scientific">Streptacidiphilus jiangxiensis</name>
    <dbReference type="NCBI Taxonomy" id="235985"/>
    <lineage>
        <taxon>Bacteria</taxon>
        <taxon>Bacillati</taxon>
        <taxon>Actinomycetota</taxon>
        <taxon>Actinomycetes</taxon>
        <taxon>Kitasatosporales</taxon>
        <taxon>Streptomycetaceae</taxon>
        <taxon>Streptacidiphilus</taxon>
    </lineage>
</organism>
<evidence type="ECO:0000256" key="4">
    <source>
        <dbReference type="ARBA" id="ARBA00022692"/>
    </source>
</evidence>
<reference evidence="10" key="1">
    <citation type="submission" date="2016-10" db="EMBL/GenBank/DDBJ databases">
        <authorList>
            <person name="Varghese N."/>
        </authorList>
    </citation>
    <scope>NUCLEOTIDE SEQUENCE [LARGE SCALE GENOMIC DNA]</scope>
    <source>
        <strain evidence="10">DSM 45096 / BCRC 16803 / CGMCC 4.1857 / CIP 109030 / JCM 12277 / KCTC 19219 / NBRC 100920 / 33214</strain>
    </source>
</reference>
<evidence type="ECO:0000256" key="8">
    <source>
        <dbReference type="SAM" id="Phobius"/>
    </source>
</evidence>
<dbReference type="InterPro" id="IPR011701">
    <property type="entry name" value="MFS"/>
</dbReference>
<keyword evidence="2" id="KW-0813">Transport</keyword>